<dbReference type="GO" id="GO:0020037">
    <property type="term" value="F:heme binding"/>
    <property type="evidence" value="ECO:0007669"/>
    <property type="project" value="InterPro"/>
</dbReference>
<name>A0A0S3PX84_9BRAD</name>
<dbReference type="Proteomes" id="UP000236884">
    <property type="component" value="Chromosome"/>
</dbReference>
<evidence type="ECO:0000313" key="4">
    <source>
        <dbReference type="Proteomes" id="UP000236884"/>
    </source>
</evidence>
<feature type="compositionally biased region" description="Low complexity" evidence="1">
    <location>
        <begin position="165"/>
        <end position="176"/>
    </location>
</feature>
<evidence type="ECO:0000256" key="1">
    <source>
        <dbReference type="SAM" id="MobiDB-lite"/>
    </source>
</evidence>
<feature type="compositionally biased region" description="Basic and acidic residues" evidence="1">
    <location>
        <begin position="130"/>
        <end position="156"/>
    </location>
</feature>
<proteinExistence type="predicted"/>
<feature type="compositionally biased region" description="Basic and acidic residues" evidence="1">
    <location>
        <begin position="178"/>
        <end position="188"/>
    </location>
</feature>
<keyword evidence="4" id="KW-1185">Reference proteome</keyword>
<gene>
    <name evidence="3" type="ORF">GJW-30_1_03095</name>
</gene>
<feature type="signal peptide" evidence="2">
    <location>
        <begin position="1"/>
        <end position="24"/>
    </location>
</feature>
<dbReference type="InterPro" id="IPR036909">
    <property type="entry name" value="Cyt_c-like_dom_sf"/>
</dbReference>
<organism evidence="3 4">
    <name type="scientific">Variibacter gotjawalensis</name>
    <dbReference type="NCBI Taxonomy" id="1333996"/>
    <lineage>
        <taxon>Bacteria</taxon>
        <taxon>Pseudomonadati</taxon>
        <taxon>Pseudomonadota</taxon>
        <taxon>Alphaproteobacteria</taxon>
        <taxon>Hyphomicrobiales</taxon>
        <taxon>Nitrobacteraceae</taxon>
        <taxon>Variibacter</taxon>
    </lineage>
</organism>
<evidence type="ECO:0008006" key="5">
    <source>
        <dbReference type="Google" id="ProtNLM"/>
    </source>
</evidence>
<feature type="compositionally biased region" description="Polar residues" evidence="1">
    <location>
        <begin position="234"/>
        <end position="247"/>
    </location>
</feature>
<dbReference type="AlphaFoldDB" id="A0A0S3PX84"/>
<evidence type="ECO:0000313" key="3">
    <source>
        <dbReference type="EMBL" id="BAT60549.1"/>
    </source>
</evidence>
<dbReference type="KEGG" id="vgo:GJW-30_1_03095"/>
<evidence type="ECO:0000256" key="2">
    <source>
        <dbReference type="SAM" id="SignalP"/>
    </source>
</evidence>
<keyword evidence="2" id="KW-0732">Signal</keyword>
<reference evidence="3 4" key="1">
    <citation type="submission" date="2015-08" db="EMBL/GenBank/DDBJ databases">
        <title>Investigation of the bacterial diversity of lava forest soil.</title>
        <authorList>
            <person name="Lee J.S."/>
        </authorList>
    </citation>
    <scope>NUCLEOTIDE SEQUENCE [LARGE SCALE GENOMIC DNA]</scope>
    <source>
        <strain evidence="3 4">GJW-30</strain>
    </source>
</reference>
<feature type="compositionally biased region" description="Basic and acidic residues" evidence="1">
    <location>
        <begin position="102"/>
        <end position="112"/>
    </location>
</feature>
<feature type="region of interest" description="Disordered" evidence="1">
    <location>
        <begin position="90"/>
        <end position="277"/>
    </location>
</feature>
<feature type="compositionally biased region" description="Low complexity" evidence="1">
    <location>
        <begin position="194"/>
        <end position="223"/>
    </location>
</feature>
<protein>
    <recommendedName>
        <fullName evidence="5">Cytochrome c domain-containing protein</fullName>
    </recommendedName>
</protein>
<dbReference type="SUPFAM" id="SSF46626">
    <property type="entry name" value="Cytochrome c"/>
    <property type="match status" value="1"/>
</dbReference>
<dbReference type="EMBL" id="AP014946">
    <property type="protein sequence ID" value="BAT60549.1"/>
    <property type="molecule type" value="Genomic_DNA"/>
</dbReference>
<dbReference type="GO" id="GO:0009055">
    <property type="term" value="F:electron transfer activity"/>
    <property type="evidence" value="ECO:0007669"/>
    <property type="project" value="InterPro"/>
</dbReference>
<sequence>MLNGSLRAASGLIALLALSAEASAQNLDAGKSPQQLFAGNCAACHRSAKGLAKSNNTGQVAGFLRQHYTSSREMAGTLAAYVVGSGVDPSGRGARAAAQDPGKPDPRRDRQAARTPEAATPDAAQAKPQTAEERAAARRAAKEAAEKKQEALERSRVGLNAGGDPSPVQISSQPVPLAHDRASSRADTTRTYTPPKSSQAAAVPASAPEKPAAAKPTPAVTAALPSAPPEVAQSGATSSGTMATQKENPAAETAGPSVETAPSAAPTETQPFAAPLP</sequence>
<feature type="chain" id="PRO_5006615720" description="Cytochrome c domain-containing protein" evidence="2">
    <location>
        <begin position="25"/>
        <end position="277"/>
    </location>
</feature>
<accession>A0A0S3PX84</accession>